<feature type="transmembrane region" description="Helical" evidence="8">
    <location>
        <begin position="141"/>
        <end position="162"/>
    </location>
</feature>
<evidence type="ECO:0000256" key="3">
    <source>
        <dbReference type="ARBA" id="ARBA00022692"/>
    </source>
</evidence>
<keyword evidence="4" id="KW-0732">Signal</keyword>
<dbReference type="GO" id="GO:0051033">
    <property type="term" value="F:RNA transmembrane transporter activity"/>
    <property type="evidence" value="ECO:0007669"/>
    <property type="project" value="TreeGrafter"/>
</dbReference>
<evidence type="ECO:0000256" key="1">
    <source>
        <dbReference type="ARBA" id="ARBA00004141"/>
    </source>
</evidence>
<keyword evidence="3 8" id="KW-0812">Transmembrane</keyword>
<gene>
    <name evidence="10" type="primary">LOC108743554</name>
</gene>
<evidence type="ECO:0000256" key="7">
    <source>
        <dbReference type="ARBA" id="ARBA00023180"/>
    </source>
</evidence>
<dbReference type="OrthoDB" id="416618at2759"/>
<dbReference type="GO" id="GO:0003725">
    <property type="term" value="F:double-stranded RNA binding"/>
    <property type="evidence" value="ECO:0007669"/>
    <property type="project" value="TreeGrafter"/>
</dbReference>
<dbReference type="RefSeq" id="XP_018334625.1">
    <property type="nucleotide sequence ID" value="XM_018479123.1"/>
</dbReference>
<dbReference type="PANTHER" id="PTHR12185">
    <property type="entry name" value="SID1 TRANSMEMBRANE FAMILY MEMEBER"/>
    <property type="match status" value="1"/>
</dbReference>
<comment type="subcellular location">
    <subcellularLocation>
        <location evidence="1">Membrane</location>
        <topology evidence="1">Multi-pass membrane protein</topology>
    </subcellularLocation>
</comment>
<comment type="similarity">
    <text evidence="2">Belongs to the SID1 family.</text>
</comment>
<protein>
    <submittedName>
        <fullName evidence="10">SID1 transmembrane family member 2 isoform X2</fullName>
    </submittedName>
</protein>
<dbReference type="PANTHER" id="PTHR12185:SF14">
    <property type="entry name" value="CHOLESTEROL UPTAKE PROTEIN 1"/>
    <property type="match status" value="1"/>
</dbReference>
<organism evidence="9 10">
    <name type="scientific">Agrilus planipennis</name>
    <name type="common">Emerald ash borer</name>
    <name type="synonym">Agrilus marcopoli</name>
    <dbReference type="NCBI Taxonomy" id="224129"/>
    <lineage>
        <taxon>Eukaryota</taxon>
        <taxon>Metazoa</taxon>
        <taxon>Ecdysozoa</taxon>
        <taxon>Arthropoda</taxon>
        <taxon>Hexapoda</taxon>
        <taxon>Insecta</taxon>
        <taxon>Pterygota</taxon>
        <taxon>Neoptera</taxon>
        <taxon>Endopterygota</taxon>
        <taxon>Coleoptera</taxon>
        <taxon>Polyphaga</taxon>
        <taxon>Elateriformia</taxon>
        <taxon>Buprestoidea</taxon>
        <taxon>Buprestidae</taxon>
        <taxon>Agrilinae</taxon>
        <taxon>Agrilus</taxon>
    </lineage>
</organism>
<keyword evidence="6 8" id="KW-0472">Membrane</keyword>
<accession>A0A1W4XQE4</accession>
<dbReference type="GeneID" id="108743554"/>
<evidence type="ECO:0000256" key="5">
    <source>
        <dbReference type="ARBA" id="ARBA00022989"/>
    </source>
</evidence>
<feature type="transmembrane region" description="Helical" evidence="8">
    <location>
        <begin position="21"/>
        <end position="40"/>
    </location>
</feature>
<proteinExistence type="inferred from homology"/>
<dbReference type="GO" id="GO:0005764">
    <property type="term" value="C:lysosome"/>
    <property type="evidence" value="ECO:0007669"/>
    <property type="project" value="TreeGrafter"/>
</dbReference>
<dbReference type="GO" id="GO:0005886">
    <property type="term" value="C:plasma membrane"/>
    <property type="evidence" value="ECO:0007669"/>
    <property type="project" value="TreeGrafter"/>
</dbReference>
<feature type="transmembrane region" description="Helical" evidence="8">
    <location>
        <begin position="60"/>
        <end position="80"/>
    </location>
</feature>
<dbReference type="Pfam" id="PF13965">
    <property type="entry name" value="SID-1_RNA_chan"/>
    <property type="match status" value="1"/>
</dbReference>
<reference evidence="10" key="1">
    <citation type="submission" date="2025-08" db="UniProtKB">
        <authorList>
            <consortium name="RefSeq"/>
        </authorList>
    </citation>
    <scope>IDENTIFICATION</scope>
    <source>
        <tissue evidence="10">Entire body</tissue>
    </source>
</reference>
<keyword evidence="7" id="KW-0325">Glycoprotein</keyword>
<feature type="transmembrane region" description="Helical" evidence="8">
    <location>
        <begin position="114"/>
        <end position="135"/>
    </location>
</feature>
<keyword evidence="5 8" id="KW-1133">Transmembrane helix</keyword>
<name>A0A1W4XQE4_AGRPL</name>
<dbReference type="InterPro" id="IPR025958">
    <property type="entry name" value="SID1_TM_fam"/>
</dbReference>
<keyword evidence="9" id="KW-1185">Reference proteome</keyword>
<evidence type="ECO:0000256" key="8">
    <source>
        <dbReference type="SAM" id="Phobius"/>
    </source>
</evidence>
<evidence type="ECO:0000256" key="2">
    <source>
        <dbReference type="ARBA" id="ARBA00006618"/>
    </source>
</evidence>
<evidence type="ECO:0000256" key="4">
    <source>
        <dbReference type="ARBA" id="ARBA00022729"/>
    </source>
</evidence>
<evidence type="ECO:0000256" key="6">
    <source>
        <dbReference type="ARBA" id="ARBA00023136"/>
    </source>
</evidence>
<evidence type="ECO:0000313" key="10">
    <source>
        <dbReference type="RefSeq" id="XP_018334625.1"/>
    </source>
</evidence>
<evidence type="ECO:0000313" key="9">
    <source>
        <dbReference type="Proteomes" id="UP000192223"/>
    </source>
</evidence>
<dbReference type="AlphaFoldDB" id="A0A1W4XQE4"/>
<dbReference type="Proteomes" id="UP000192223">
    <property type="component" value="Unplaced"/>
</dbReference>
<sequence length="197" mass="22908">MCYYNFLCANPLFGMTDFNHIFSNVGYIFVGILFLFLVYIKDKWEIYKPSHGIPMHSGMYYAMGIALIIEGILSACYHICPNQANFQFDTSFMYVLAVLWIIKLYQKRHPDINAVAYATFLVLGIAIFMATIGIVDGSLSIWILFMVSYIIFCVYLSFNAYFLSYVRHGLMSVFKDCTKPHDRFFNVFKPRRRGNVF</sequence>